<evidence type="ECO:0000256" key="8">
    <source>
        <dbReference type="ARBA" id="ARBA00022853"/>
    </source>
</evidence>
<feature type="compositionally biased region" description="Basic residues" evidence="11">
    <location>
        <begin position="77"/>
        <end position="87"/>
    </location>
</feature>
<keyword evidence="15" id="KW-1185">Reference proteome</keyword>
<evidence type="ECO:0000256" key="1">
    <source>
        <dbReference type="ARBA" id="ARBA00004123"/>
    </source>
</evidence>
<organism evidence="14 15">
    <name type="scientific">Lichtheimia ornata</name>
    <dbReference type="NCBI Taxonomy" id="688661"/>
    <lineage>
        <taxon>Eukaryota</taxon>
        <taxon>Fungi</taxon>
        <taxon>Fungi incertae sedis</taxon>
        <taxon>Mucoromycota</taxon>
        <taxon>Mucoromycotina</taxon>
        <taxon>Mucoromycetes</taxon>
        <taxon>Mucorales</taxon>
        <taxon>Lichtheimiaceae</taxon>
        <taxon>Lichtheimia</taxon>
    </lineage>
</organism>
<feature type="compositionally biased region" description="Acidic residues" evidence="11">
    <location>
        <begin position="92"/>
        <end position="102"/>
    </location>
</feature>
<evidence type="ECO:0000313" key="14">
    <source>
        <dbReference type="EMBL" id="KAJ8654632.1"/>
    </source>
</evidence>
<evidence type="ECO:0000313" key="15">
    <source>
        <dbReference type="Proteomes" id="UP001234581"/>
    </source>
</evidence>
<dbReference type="SUPFAM" id="SSF81585">
    <property type="entry name" value="PsbU/PolX domain-like"/>
    <property type="match status" value="1"/>
</dbReference>
<evidence type="ECO:0000256" key="3">
    <source>
        <dbReference type="ARBA" id="ARBA00012551"/>
    </source>
</evidence>
<evidence type="ECO:0000256" key="10">
    <source>
        <dbReference type="ARBA" id="ARBA00023242"/>
    </source>
</evidence>
<evidence type="ECO:0000256" key="6">
    <source>
        <dbReference type="ARBA" id="ARBA00022806"/>
    </source>
</evidence>
<dbReference type="Pfam" id="PF00271">
    <property type="entry name" value="Helicase_C"/>
    <property type="match status" value="1"/>
</dbReference>
<dbReference type="SMART" id="SM00490">
    <property type="entry name" value="HELICc"/>
    <property type="match status" value="1"/>
</dbReference>
<evidence type="ECO:0000256" key="4">
    <source>
        <dbReference type="ARBA" id="ARBA00022741"/>
    </source>
</evidence>
<feature type="compositionally biased region" description="Basic and acidic residues" evidence="11">
    <location>
        <begin position="103"/>
        <end position="121"/>
    </location>
</feature>
<dbReference type="SUPFAM" id="SSF52540">
    <property type="entry name" value="P-loop containing nucleoside triphosphate hydrolases"/>
    <property type="match status" value="2"/>
</dbReference>
<dbReference type="Pfam" id="PF00176">
    <property type="entry name" value="SNF2-rel_dom"/>
    <property type="match status" value="1"/>
</dbReference>
<dbReference type="InterPro" id="IPR038718">
    <property type="entry name" value="SNF2-like_sf"/>
</dbReference>
<dbReference type="PANTHER" id="PTHR10799">
    <property type="entry name" value="SNF2/RAD54 HELICASE FAMILY"/>
    <property type="match status" value="1"/>
</dbReference>
<dbReference type="GeneID" id="83217088"/>
<evidence type="ECO:0000256" key="7">
    <source>
        <dbReference type="ARBA" id="ARBA00022840"/>
    </source>
</evidence>
<feature type="region of interest" description="Disordered" evidence="11">
    <location>
        <begin position="155"/>
        <end position="216"/>
    </location>
</feature>
<sequence>MQHSSQPKMQVKDILKSQAGHAIFSPAIRVADRRARSAPFSLADRPTAAAPGSFSSRMGGSPMRSEDSDDDDEGRVLRRHTMKRKRGNPILDSDDDMEEAEYVDEREQRQQQETEILSKRAKELQPIFPTMSLNSILDALRQGNGSKVQASRILSGMHRTASPSASPEPVRPRLKRMRQRGPAPVIQPLDDEEEDEEEEEEEEEAEESGSDVSDHDVKDPLALVEEVKKNHQTVRFYNRATAQEIQDISGCTEEQAQKIIDLRPFGTIDDLRETLHQEKGLSTRFIQNYVDMVDGYSIVDQIIGEIEELGASLKDIIDVWKGNSMNNEDNNDDAGVHLATISADAKEQQQSTELYKDAMEGFLTEQPALINKDMKLKDYQLLGVNWLLLLYRKRISGILADEMGLGKTAQVISFLSRIYELGDPGPHLIIVPTSTLENWMREFERFCPELKVYSYYGSQDERFVLRDEWQNDFDGQVIVSTYNVATGNNEDRKFLRKMKPRSVILDEGHMVRNCTSKRYQQLMTIQAPFRLLLTGTPLQNNLQELVSLLTFILPDMLLEYEEEVSKIFKIKTASSKDSTAQMLSQQRIARAKKMMTPFVLRRRKTDVLKDLPQKFQVVERCKMTETQQELYDTILRTSRQSYRQAIDSNNKKKGALDQFKNMVMHLRKAANHPMLFRNIYDDAKLKSMAKDIMKEEQYWDANEDYIYEDMTVMTDFELDKLCRNHRSIKQYALQNEEWMNAGKVEKLKKLLPAMKEEGRKVLIFSQFTQLLDILERVMDTLQLRFLRLDGATKMEDRQVLIDQFNEDEDITVFLLSTKAGGMGINLTAANVVVLHDMDFNPQNDRQAEDRAHRVGQTQDVTVYKFVTDQSVEENILSMAELKLRLDRSVSGVGEEGQVEENDQDQKETVHSLLKAVLLS</sequence>
<feature type="domain" description="Helicase ATP-binding" evidence="12">
    <location>
        <begin position="388"/>
        <end position="555"/>
    </location>
</feature>
<dbReference type="InterPro" id="IPR049730">
    <property type="entry name" value="SNF2/RAD54-like_C"/>
</dbReference>
<keyword evidence="8" id="KW-0156">Chromatin regulator</keyword>
<dbReference type="GO" id="GO:0006325">
    <property type="term" value="P:chromatin organization"/>
    <property type="evidence" value="ECO:0007669"/>
    <property type="project" value="UniProtKB-KW"/>
</dbReference>
<dbReference type="Proteomes" id="UP001234581">
    <property type="component" value="Unassembled WGS sequence"/>
</dbReference>
<evidence type="ECO:0000256" key="5">
    <source>
        <dbReference type="ARBA" id="ARBA00022801"/>
    </source>
</evidence>
<dbReference type="Gene3D" id="3.40.50.10810">
    <property type="entry name" value="Tandem AAA-ATPase domain"/>
    <property type="match status" value="1"/>
</dbReference>
<keyword evidence="7" id="KW-0067">ATP-binding</keyword>
<evidence type="ECO:0000256" key="2">
    <source>
        <dbReference type="ARBA" id="ARBA00007025"/>
    </source>
</evidence>
<keyword evidence="6" id="KW-0347">Helicase</keyword>
<dbReference type="PROSITE" id="PS51192">
    <property type="entry name" value="HELICASE_ATP_BIND_1"/>
    <property type="match status" value="1"/>
</dbReference>
<dbReference type="InterPro" id="IPR001650">
    <property type="entry name" value="Helicase_C-like"/>
</dbReference>
<dbReference type="AlphaFoldDB" id="A0AAD7UXQ8"/>
<name>A0AAD7UXQ8_9FUNG</name>
<feature type="domain" description="Helicase C-terminal" evidence="13">
    <location>
        <begin position="746"/>
        <end position="896"/>
    </location>
</feature>
<evidence type="ECO:0000259" key="13">
    <source>
        <dbReference type="PROSITE" id="PS51194"/>
    </source>
</evidence>
<dbReference type="SMART" id="SM00487">
    <property type="entry name" value="DEXDc"/>
    <property type="match status" value="1"/>
</dbReference>
<dbReference type="GO" id="GO:0003678">
    <property type="term" value="F:DNA helicase activity"/>
    <property type="evidence" value="ECO:0007669"/>
    <property type="project" value="UniProtKB-EC"/>
</dbReference>
<accession>A0AAD7UXQ8</accession>
<dbReference type="GO" id="GO:0005524">
    <property type="term" value="F:ATP binding"/>
    <property type="evidence" value="ECO:0007669"/>
    <property type="project" value="UniProtKB-KW"/>
</dbReference>
<proteinExistence type="inferred from homology"/>
<dbReference type="InterPro" id="IPR027417">
    <property type="entry name" value="P-loop_NTPase"/>
</dbReference>
<keyword evidence="5" id="KW-0378">Hydrolase</keyword>
<dbReference type="EC" id="3.6.4.12" evidence="3"/>
<keyword evidence="4" id="KW-0547">Nucleotide-binding</keyword>
<dbReference type="PROSITE" id="PS51194">
    <property type="entry name" value="HELICASE_CTER"/>
    <property type="match status" value="1"/>
</dbReference>
<feature type="region of interest" description="Disordered" evidence="11">
    <location>
        <begin position="34"/>
        <end position="121"/>
    </location>
</feature>
<evidence type="ECO:0000256" key="9">
    <source>
        <dbReference type="ARBA" id="ARBA00023125"/>
    </source>
</evidence>
<dbReference type="GO" id="GO:0005694">
    <property type="term" value="C:chromosome"/>
    <property type="evidence" value="ECO:0007669"/>
    <property type="project" value="UniProtKB-ARBA"/>
</dbReference>
<feature type="compositionally biased region" description="Acidic residues" evidence="11">
    <location>
        <begin position="189"/>
        <end position="209"/>
    </location>
</feature>
<evidence type="ECO:0000259" key="12">
    <source>
        <dbReference type="PROSITE" id="PS51192"/>
    </source>
</evidence>
<dbReference type="GO" id="GO:0003677">
    <property type="term" value="F:DNA binding"/>
    <property type="evidence" value="ECO:0007669"/>
    <property type="project" value="UniProtKB-KW"/>
</dbReference>
<comment type="subcellular location">
    <subcellularLocation>
        <location evidence="1">Nucleus</location>
    </subcellularLocation>
</comment>
<dbReference type="Gene3D" id="1.10.150.320">
    <property type="entry name" value="Photosystem II 12 kDa extrinsic protein"/>
    <property type="match status" value="1"/>
</dbReference>
<dbReference type="CDD" id="cd18793">
    <property type="entry name" value="SF2_C_SNF"/>
    <property type="match status" value="1"/>
</dbReference>
<evidence type="ECO:0000256" key="11">
    <source>
        <dbReference type="SAM" id="MobiDB-lite"/>
    </source>
</evidence>
<dbReference type="InterPro" id="IPR000330">
    <property type="entry name" value="SNF2_N"/>
</dbReference>
<dbReference type="FunFam" id="3.40.50.10810:FF:000014">
    <property type="entry name" value="SWI/SNF-related matrix-associated actin-dependent regulator of chromatin subfamily A containing DEAD/H box 1"/>
    <property type="match status" value="1"/>
</dbReference>
<keyword evidence="9" id="KW-0238">DNA-binding</keyword>
<comment type="caution">
    <text evidence="14">The sequence shown here is derived from an EMBL/GenBank/DDBJ whole genome shotgun (WGS) entry which is preliminary data.</text>
</comment>
<reference evidence="14 15" key="1">
    <citation type="submission" date="2023-03" db="EMBL/GenBank/DDBJ databases">
        <title>Genome sequence of Lichtheimia ornata CBS 291.66.</title>
        <authorList>
            <person name="Mohabir J.T."/>
            <person name="Shea T.P."/>
            <person name="Kurbessoian T."/>
            <person name="Berby B."/>
            <person name="Fontaine J."/>
            <person name="Livny J."/>
            <person name="Gnirke A."/>
            <person name="Stajich J.E."/>
            <person name="Cuomo C.A."/>
        </authorList>
    </citation>
    <scope>NUCLEOTIDE SEQUENCE [LARGE SCALE GENOMIC DNA]</scope>
    <source>
        <strain evidence="14">CBS 291.66</strain>
    </source>
</reference>
<dbReference type="RefSeq" id="XP_058339546.1">
    <property type="nucleotide sequence ID" value="XM_058489670.1"/>
</dbReference>
<comment type="similarity">
    <text evidence="2">Belongs to the SNF2/RAD54 helicase family.</text>
</comment>
<dbReference type="EMBL" id="JARTCD010000058">
    <property type="protein sequence ID" value="KAJ8654632.1"/>
    <property type="molecule type" value="Genomic_DNA"/>
</dbReference>
<dbReference type="GO" id="GO:0005634">
    <property type="term" value="C:nucleus"/>
    <property type="evidence" value="ECO:0007669"/>
    <property type="project" value="UniProtKB-SubCell"/>
</dbReference>
<dbReference type="Gene3D" id="3.40.50.300">
    <property type="entry name" value="P-loop containing nucleotide triphosphate hydrolases"/>
    <property type="match status" value="1"/>
</dbReference>
<dbReference type="InterPro" id="IPR014001">
    <property type="entry name" value="Helicase_ATP-bd"/>
</dbReference>
<keyword evidence="10" id="KW-0539">Nucleus</keyword>
<gene>
    <name evidence="14" type="ORF">O0I10_009683</name>
</gene>
<protein>
    <recommendedName>
        <fullName evidence="3">DNA helicase</fullName>
        <ecNumber evidence="3">3.6.4.12</ecNumber>
    </recommendedName>
</protein>
<dbReference type="GO" id="GO:0016787">
    <property type="term" value="F:hydrolase activity"/>
    <property type="evidence" value="ECO:0007669"/>
    <property type="project" value="UniProtKB-KW"/>
</dbReference>